<feature type="compositionally biased region" description="Basic and acidic residues" evidence="1">
    <location>
        <begin position="36"/>
        <end position="81"/>
    </location>
</feature>
<comment type="caution">
    <text evidence="2">The sequence shown here is derived from an EMBL/GenBank/DDBJ whole genome shotgun (WGS) entry which is preliminary data.</text>
</comment>
<gene>
    <name evidence="2" type="ORF">Pcinc_038949</name>
</gene>
<feature type="compositionally biased region" description="Basic residues" evidence="1">
    <location>
        <begin position="23"/>
        <end position="35"/>
    </location>
</feature>
<dbReference type="Proteomes" id="UP001286313">
    <property type="component" value="Unassembled WGS sequence"/>
</dbReference>
<keyword evidence="3" id="KW-1185">Reference proteome</keyword>
<feature type="compositionally biased region" description="Basic residues" evidence="1">
    <location>
        <begin position="88"/>
        <end position="102"/>
    </location>
</feature>
<evidence type="ECO:0000256" key="1">
    <source>
        <dbReference type="SAM" id="MobiDB-lite"/>
    </source>
</evidence>
<reference evidence="2" key="1">
    <citation type="submission" date="2023-10" db="EMBL/GenBank/DDBJ databases">
        <title>Genome assemblies of two species of porcelain crab, Petrolisthes cinctipes and Petrolisthes manimaculis (Anomura: Porcellanidae).</title>
        <authorList>
            <person name="Angst P."/>
        </authorList>
    </citation>
    <scope>NUCLEOTIDE SEQUENCE</scope>
    <source>
        <strain evidence="2">PB745_01</strain>
        <tissue evidence="2">Gill</tissue>
    </source>
</reference>
<feature type="compositionally biased region" description="Acidic residues" evidence="1">
    <location>
        <begin position="9"/>
        <end position="19"/>
    </location>
</feature>
<accession>A0AAE1BPY5</accession>
<evidence type="ECO:0000313" key="3">
    <source>
        <dbReference type="Proteomes" id="UP001286313"/>
    </source>
</evidence>
<protein>
    <submittedName>
        <fullName evidence="2">Uncharacterized protein</fullName>
    </submittedName>
</protein>
<organism evidence="2 3">
    <name type="scientific">Petrolisthes cinctipes</name>
    <name type="common">Flat porcelain crab</name>
    <dbReference type="NCBI Taxonomy" id="88211"/>
    <lineage>
        <taxon>Eukaryota</taxon>
        <taxon>Metazoa</taxon>
        <taxon>Ecdysozoa</taxon>
        <taxon>Arthropoda</taxon>
        <taxon>Crustacea</taxon>
        <taxon>Multicrustacea</taxon>
        <taxon>Malacostraca</taxon>
        <taxon>Eumalacostraca</taxon>
        <taxon>Eucarida</taxon>
        <taxon>Decapoda</taxon>
        <taxon>Pleocyemata</taxon>
        <taxon>Anomura</taxon>
        <taxon>Galatheoidea</taxon>
        <taxon>Porcellanidae</taxon>
        <taxon>Petrolisthes</taxon>
    </lineage>
</organism>
<feature type="compositionally biased region" description="Low complexity" evidence="1">
    <location>
        <begin position="129"/>
        <end position="138"/>
    </location>
</feature>
<proteinExistence type="predicted"/>
<dbReference type="EMBL" id="JAWQEG010006519">
    <property type="protein sequence ID" value="KAK3854585.1"/>
    <property type="molecule type" value="Genomic_DNA"/>
</dbReference>
<dbReference type="AlphaFoldDB" id="A0AAE1BPY5"/>
<name>A0AAE1BPY5_PETCI</name>
<feature type="region of interest" description="Disordered" evidence="1">
    <location>
        <begin position="1"/>
        <end position="138"/>
    </location>
</feature>
<evidence type="ECO:0000313" key="2">
    <source>
        <dbReference type="EMBL" id="KAK3854585.1"/>
    </source>
</evidence>
<sequence>MRTDLGGGEGEEGGKEEEEGGRKGRGGRAREKRTGRKGEGEKDGEEEGRGEKGGGGRARDERTGRKDDVGKDGEEGRDPHKNLPSHHLSSKSHKPQLPRITHKAPFLPCPTHTPVTTRDSHAPRHTTHTNHNSSTHST</sequence>